<keyword evidence="4" id="KW-1185">Reference proteome</keyword>
<accession>A0A1L9SQT5</accession>
<proteinExistence type="predicted"/>
<organism evidence="3 4">
    <name type="scientific">Penicilliopsis zonata CBS 506.65</name>
    <dbReference type="NCBI Taxonomy" id="1073090"/>
    <lineage>
        <taxon>Eukaryota</taxon>
        <taxon>Fungi</taxon>
        <taxon>Dikarya</taxon>
        <taxon>Ascomycota</taxon>
        <taxon>Pezizomycotina</taxon>
        <taxon>Eurotiomycetes</taxon>
        <taxon>Eurotiomycetidae</taxon>
        <taxon>Eurotiales</taxon>
        <taxon>Aspergillaceae</taxon>
        <taxon>Penicilliopsis</taxon>
    </lineage>
</organism>
<evidence type="ECO:0000313" key="3">
    <source>
        <dbReference type="EMBL" id="OJJ49592.1"/>
    </source>
</evidence>
<feature type="chain" id="PRO_5012566921" description="GPI anchored serine-threonine rich protein" evidence="2">
    <location>
        <begin position="21"/>
        <end position="197"/>
    </location>
</feature>
<evidence type="ECO:0000256" key="1">
    <source>
        <dbReference type="SAM" id="MobiDB-lite"/>
    </source>
</evidence>
<feature type="signal peptide" evidence="2">
    <location>
        <begin position="1"/>
        <end position="20"/>
    </location>
</feature>
<evidence type="ECO:0008006" key="5">
    <source>
        <dbReference type="Google" id="ProtNLM"/>
    </source>
</evidence>
<protein>
    <recommendedName>
        <fullName evidence="5">GPI anchored serine-threonine rich protein</fullName>
    </recommendedName>
</protein>
<dbReference type="GeneID" id="34617027"/>
<reference evidence="4" key="1">
    <citation type="journal article" date="2017" name="Genome Biol.">
        <title>Comparative genomics reveals high biological diversity and specific adaptations in the industrially and medically important fungal genus Aspergillus.</title>
        <authorList>
            <person name="de Vries R.P."/>
            <person name="Riley R."/>
            <person name="Wiebenga A."/>
            <person name="Aguilar-Osorio G."/>
            <person name="Amillis S."/>
            <person name="Uchima C.A."/>
            <person name="Anderluh G."/>
            <person name="Asadollahi M."/>
            <person name="Askin M."/>
            <person name="Barry K."/>
            <person name="Battaglia E."/>
            <person name="Bayram O."/>
            <person name="Benocci T."/>
            <person name="Braus-Stromeyer S.A."/>
            <person name="Caldana C."/>
            <person name="Canovas D."/>
            <person name="Cerqueira G.C."/>
            <person name="Chen F."/>
            <person name="Chen W."/>
            <person name="Choi C."/>
            <person name="Clum A."/>
            <person name="Dos Santos R.A."/>
            <person name="Damasio A.R."/>
            <person name="Diallinas G."/>
            <person name="Emri T."/>
            <person name="Fekete E."/>
            <person name="Flipphi M."/>
            <person name="Freyberg S."/>
            <person name="Gallo A."/>
            <person name="Gournas C."/>
            <person name="Habgood R."/>
            <person name="Hainaut M."/>
            <person name="Harispe M.L."/>
            <person name="Henrissat B."/>
            <person name="Hilden K.S."/>
            <person name="Hope R."/>
            <person name="Hossain A."/>
            <person name="Karabika E."/>
            <person name="Karaffa L."/>
            <person name="Karanyi Z."/>
            <person name="Krasevec N."/>
            <person name="Kuo A."/>
            <person name="Kusch H."/>
            <person name="LaButti K."/>
            <person name="Lagendijk E.L."/>
            <person name="Lapidus A."/>
            <person name="Levasseur A."/>
            <person name="Lindquist E."/>
            <person name="Lipzen A."/>
            <person name="Logrieco A.F."/>
            <person name="MacCabe A."/>
            <person name="Maekelae M.R."/>
            <person name="Malavazi I."/>
            <person name="Melin P."/>
            <person name="Meyer V."/>
            <person name="Mielnichuk N."/>
            <person name="Miskei M."/>
            <person name="Molnar A.P."/>
            <person name="Mule G."/>
            <person name="Ngan C.Y."/>
            <person name="Orejas M."/>
            <person name="Orosz E."/>
            <person name="Ouedraogo J.P."/>
            <person name="Overkamp K.M."/>
            <person name="Park H.-S."/>
            <person name="Perrone G."/>
            <person name="Piumi F."/>
            <person name="Punt P.J."/>
            <person name="Ram A.F."/>
            <person name="Ramon A."/>
            <person name="Rauscher S."/>
            <person name="Record E."/>
            <person name="Riano-Pachon D.M."/>
            <person name="Robert V."/>
            <person name="Roehrig J."/>
            <person name="Ruller R."/>
            <person name="Salamov A."/>
            <person name="Salih N.S."/>
            <person name="Samson R.A."/>
            <person name="Sandor E."/>
            <person name="Sanguinetti M."/>
            <person name="Schuetze T."/>
            <person name="Sepcic K."/>
            <person name="Shelest E."/>
            <person name="Sherlock G."/>
            <person name="Sophianopoulou V."/>
            <person name="Squina F.M."/>
            <person name="Sun H."/>
            <person name="Susca A."/>
            <person name="Todd R.B."/>
            <person name="Tsang A."/>
            <person name="Unkles S.E."/>
            <person name="van de Wiele N."/>
            <person name="van Rossen-Uffink D."/>
            <person name="Oliveira J.V."/>
            <person name="Vesth T.C."/>
            <person name="Visser J."/>
            <person name="Yu J.-H."/>
            <person name="Zhou M."/>
            <person name="Andersen M.R."/>
            <person name="Archer D.B."/>
            <person name="Baker S.E."/>
            <person name="Benoit I."/>
            <person name="Brakhage A.A."/>
            <person name="Braus G.H."/>
            <person name="Fischer R."/>
            <person name="Frisvad J.C."/>
            <person name="Goldman G.H."/>
            <person name="Houbraken J."/>
            <person name="Oakley B."/>
            <person name="Pocsi I."/>
            <person name="Scazzocchio C."/>
            <person name="Seiboth B."/>
            <person name="vanKuyk P.A."/>
            <person name="Wortman J."/>
            <person name="Dyer P.S."/>
            <person name="Grigoriev I.V."/>
        </authorList>
    </citation>
    <scope>NUCLEOTIDE SEQUENCE [LARGE SCALE GENOMIC DNA]</scope>
    <source>
        <strain evidence="4">CBS 506.65</strain>
    </source>
</reference>
<dbReference type="EMBL" id="KV878337">
    <property type="protein sequence ID" value="OJJ49592.1"/>
    <property type="molecule type" value="Genomic_DNA"/>
</dbReference>
<evidence type="ECO:0000256" key="2">
    <source>
        <dbReference type="SAM" id="SignalP"/>
    </source>
</evidence>
<dbReference type="AlphaFoldDB" id="A0A1L9SQT5"/>
<gene>
    <name evidence="3" type="ORF">ASPZODRAFT_979287</name>
</gene>
<sequence>MRYFTSTLAILAISAGFAAADVSSAAVASVPTTVTTTGYKCAAQNILDSCLVTEKNQLATCEPNDWKCLCTQSNNVLTCYNNCPNHPDQFGAEQTTDSYCNAAKAAGDFSSTTAEAPTSTVSSDSSSKTSGSTATTTGSADSSSDSSSDKDDSSSSSSATKSVSGFSAATSQGAAPGLAIDTGSLLAVMLLGLGAVL</sequence>
<dbReference type="STRING" id="1073090.A0A1L9SQT5"/>
<dbReference type="RefSeq" id="XP_022584102.1">
    <property type="nucleotide sequence ID" value="XM_022730563.1"/>
</dbReference>
<dbReference type="OrthoDB" id="2507140at2759"/>
<feature type="region of interest" description="Disordered" evidence="1">
    <location>
        <begin position="111"/>
        <end position="163"/>
    </location>
</feature>
<feature type="compositionally biased region" description="Low complexity" evidence="1">
    <location>
        <begin position="154"/>
        <end position="163"/>
    </location>
</feature>
<dbReference type="Proteomes" id="UP000184188">
    <property type="component" value="Unassembled WGS sequence"/>
</dbReference>
<evidence type="ECO:0000313" key="4">
    <source>
        <dbReference type="Proteomes" id="UP000184188"/>
    </source>
</evidence>
<dbReference type="VEuPathDB" id="FungiDB:ASPZODRAFT_979287"/>
<feature type="compositionally biased region" description="Low complexity" evidence="1">
    <location>
        <begin position="118"/>
        <end position="146"/>
    </location>
</feature>
<name>A0A1L9SQT5_9EURO</name>
<keyword evidence="2" id="KW-0732">Signal</keyword>